<dbReference type="PANTHER" id="PTHR43245:SF23">
    <property type="entry name" value="NAD(P)-BINDING DOMAIN-CONTAINING PROTEIN"/>
    <property type="match status" value="1"/>
</dbReference>
<gene>
    <name evidence="3" type="primary">galE_2</name>
    <name evidence="3" type="ORF">Pla110_35700</name>
</gene>
<dbReference type="GO" id="GO:0003978">
    <property type="term" value="F:UDP-glucose 4-epimerase activity"/>
    <property type="evidence" value="ECO:0007669"/>
    <property type="project" value="UniProtKB-EC"/>
</dbReference>
<evidence type="ECO:0000313" key="3">
    <source>
        <dbReference type="EMBL" id="QDU81819.1"/>
    </source>
</evidence>
<dbReference type="KEGG" id="plon:Pla110_35700"/>
<reference evidence="3 4" key="1">
    <citation type="submission" date="2019-02" db="EMBL/GenBank/DDBJ databases">
        <title>Deep-cultivation of Planctomycetes and their phenomic and genomic characterization uncovers novel biology.</title>
        <authorList>
            <person name="Wiegand S."/>
            <person name="Jogler M."/>
            <person name="Boedeker C."/>
            <person name="Pinto D."/>
            <person name="Vollmers J."/>
            <person name="Rivas-Marin E."/>
            <person name="Kohn T."/>
            <person name="Peeters S.H."/>
            <person name="Heuer A."/>
            <person name="Rast P."/>
            <person name="Oberbeckmann S."/>
            <person name="Bunk B."/>
            <person name="Jeske O."/>
            <person name="Meyerdierks A."/>
            <person name="Storesund J.E."/>
            <person name="Kallscheuer N."/>
            <person name="Luecker S."/>
            <person name="Lage O.M."/>
            <person name="Pohl T."/>
            <person name="Merkel B.J."/>
            <person name="Hornburger P."/>
            <person name="Mueller R.-W."/>
            <person name="Bruemmer F."/>
            <person name="Labrenz M."/>
            <person name="Spormann A.M."/>
            <person name="Op den Camp H."/>
            <person name="Overmann J."/>
            <person name="Amann R."/>
            <person name="Jetten M.S.M."/>
            <person name="Mascher T."/>
            <person name="Medema M.H."/>
            <person name="Devos D.P."/>
            <person name="Kaster A.-K."/>
            <person name="Ovreas L."/>
            <person name="Rohde M."/>
            <person name="Galperin M.Y."/>
            <person name="Jogler C."/>
        </authorList>
    </citation>
    <scope>NUCLEOTIDE SEQUENCE [LARGE SCALE GENOMIC DNA]</scope>
    <source>
        <strain evidence="3 4">Pla110</strain>
    </source>
</reference>
<accession>A0A518CRG8</accession>
<dbReference type="Proteomes" id="UP000317178">
    <property type="component" value="Chromosome"/>
</dbReference>
<dbReference type="Pfam" id="PF01370">
    <property type="entry name" value="Epimerase"/>
    <property type="match status" value="1"/>
</dbReference>
<feature type="transmembrane region" description="Helical" evidence="1">
    <location>
        <begin position="35"/>
        <end position="57"/>
    </location>
</feature>
<dbReference type="RefSeq" id="WP_144997484.1">
    <property type="nucleotide sequence ID" value="NZ_CP036281.1"/>
</dbReference>
<dbReference type="CDD" id="cd08946">
    <property type="entry name" value="SDR_e"/>
    <property type="match status" value="1"/>
</dbReference>
<feature type="transmembrane region" description="Helical" evidence="1">
    <location>
        <begin position="77"/>
        <end position="98"/>
    </location>
</feature>
<dbReference type="Gene3D" id="3.40.50.720">
    <property type="entry name" value="NAD(P)-binding Rossmann-like Domain"/>
    <property type="match status" value="1"/>
</dbReference>
<protein>
    <submittedName>
        <fullName evidence="3">UDP-glucose 4-epimerase</fullName>
        <ecNumber evidence="3">5.1.3.2</ecNumber>
    </submittedName>
</protein>
<keyword evidence="1" id="KW-0812">Transmembrane</keyword>
<evidence type="ECO:0000259" key="2">
    <source>
        <dbReference type="Pfam" id="PF01370"/>
    </source>
</evidence>
<sequence>MTETSVDANSSATLKQKLWSQFFNSSSTKQVALRLAVDVVLANTALLCAAIISLTATGKISLSSPIGYILDRLNSELLASAGWFSFSAVAVFAVCGLYKPVPSTKVWKRLSTVASACLVGFILSAVVGSMVLESTAKVVGAIGIAWAFLYSFVTASRFSRMYVAQRYRVEPRRSHVKEKVEDVLVVGGAGYIGCIATRQLLEAGYRVRVLDMQLFGINALSDVLNHPRLEVMQGDFRNVEDVVRSLKGMDAVVHLAAIVGDPACSYDSETTIAVNYAAAKMIAQLSRANGISRFIFASTCSVYGASDDIRDELSDLNPVSLYATTKIDAEKVLLEAADGVFQPTILRFATAYGWSNRPRFDLVANLLPAQAVTEKKYRVFNGEQWRPFVHTVDLARSIVMSLQAPLSKVGSEIFNVGDETQNYTLTQLGQIVKELAPDAEFEEIRNDDDPRNYRVNFDKIKNRLGYRASVKLEDGIQEIVDAVRNGQVSNWADPIYSNRQHLEDLGLNILKYEPAVNEHEMQMTQRFLNKVA</sequence>
<dbReference type="InterPro" id="IPR001509">
    <property type="entry name" value="Epimerase_deHydtase"/>
</dbReference>
<keyword evidence="4" id="KW-1185">Reference proteome</keyword>
<organism evidence="3 4">
    <name type="scientific">Polystyrenella longa</name>
    <dbReference type="NCBI Taxonomy" id="2528007"/>
    <lineage>
        <taxon>Bacteria</taxon>
        <taxon>Pseudomonadati</taxon>
        <taxon>Planctomycetota</taxon>
        <taxon>Planctomycetia</taxon>
        <taxon>Planctomycetales</taxon>
        <taxon>Planctomycetaceae</taxon>
        <taxon>Polystyrenella</taxon>
    </lineage>
</organism>
<keyword evidence="1" id="KW-1133">Transmembrane helix</keyword>
<keyword evidence="3" id="KW-0413">Isomerase</keyword>
<proteinExistence type="predicted"/>
<feature type="transmembrane region" description="Helical" evidence="1">
    <location>
        <begin position="138"/>
        <end position="158"/>
    </location>
</feature>
<dbReference type="SUPFAM" id="SSF51735">
    <property type="entry name" value="NAD(P)-binding Rossmann-fold domains"/>
    <property type="match status" value="1"/>
</dbReference>
<dbReference type="PANTHER" id="PTHR43245">
    <property type="entry name" value="BIFUNCTIONAL POLYMYXIN RESISTANCE PROTEIN ARNA"/>
    <property type="match status" value="1"/>
</dbReference>
<dbReference type="OrthoDB" id="258549at2"/>
<feature type="transmembrane region" description="Helical" evidence="1">
    <location>
        <begin position="110"/>
        <end position="132"/>
    </location>
</feature>
<evidence type="ECO:0000256" key="1">
    <source>
        <dbReference type="SAM" id="Phobius"/>
    </source>
</evidence>
<dbReference type="InterPro" id="IPR050177">
    <property type="entry name" value="Lipid_A_modif_metabolic_enz"/>
</dbReference>
<evidence type="ECO:0000313" key="4">
    <source>
        <dbReference type="Proteomes" id="UP000317178"/>
    </source>
</evidence>
<feature type="domain" description="NAD-dependent epimerase/dehydratase" evidence="2">
    <location>
        <begin position="183"/>
        <end position="417"/>
    </location>
</feature>
<name>A0A518CRG8_9PLAN</name>
<dbReference type="EC" id="5.1.3.2" evidence="3"/>
<keyword evidence="1" id="KW-0472">Membrane</keyword>
<dbReference type="EMBL" id="CP036281">
    <property type="protein sequence ID" value="QDU81819.1"/>
    <property type="molecule type" value="Genomic_DNA"/>
</dbReference>
<dbReference type="AlphaFoldDB" id="A0A518CRG8"/>
<dbReference type="InterPro" id="IPR036291">
    <property type="entry name" value="NAD(P)-bd_dom_sf"/>
</dbReference>